<feature type="non-terminal residue" evidence="1">
    <location>
        <position position="46"/>
    </location>
</feature>
<organism evidence="1">
    <name type="scientific">termite gut metagenome</name>
    <dbReference type="NCBI Taxonomy" id="433724"/>
    <lineage>
        <taxon>unclassified sequences</taxon>
        <taxon>metagenomes</taxon>
        <taxon>organismal metagenomes</taxon>
    </lineage>
</organism>
<sequence length="46" mass="5520">MSHKDEIVLYQPDNSIQLEVRVEDETVWLNRQQMSELFDRDIKTIG</sequence>
<accession>A0A5J4RMX0</accession>
<proteinExistence type="predicted"/>
<name>A0A5J4RMX0_9ZZZZ</name>
<protein>
    <submittedName>
        <fullName evidence="1">Uncharacterized protein</fullName>
    </submittedName>
</protein>
<dbReference type="AlphaFoldDB" id="A0A5J4RMX0"/>
<evidence type="ECO:0000313" key="1">
    <source>
        <dbReference type="EMBL" id="KAA6334473.1"/>
    </source>
</evidence>
<dbReference type="EMBL" id="SNRY01000994">
    <property type="protein sequence ID" value="KAA6334473.1"/>
    <property type="molecule type" value="Genomic_DNA"/>
</dbReference>
<comment type="caution">
    <text evidence="1">The sequence shown here is derived from an EMBL/GenBank/DDBJ whole genome shotgun (WGS) entry which is preliminary data.</text>
</comment>
<gene>
    <name evidence="1" type="ORF">EZS27_017216</name>
</gene>
<reference evidence="1" key="1">
    <citation type="submission" date="2019-03" db="EMBL/GenBank/DDBJ databases">
        <title>Single cell metagenomics reveals metabolic interactions within the superorganism composed of flagellate Streblomastix strix and complex community of Bacteroidetes bacteria on its surface.</title>
        <authorList>
            <person name="Treitli S.C."/>
            <person name="Kolisko M."/>
            <person name="Husnik F."/>
            <person name="Keeling P."/>
            <person name="Hampl V."/>
        </authorList>
    </citation>
    <scope>NUCLEOTIDE SEQUENCE</scope>
    <source>
        <strain evidence="1">STM</strain>
    </source>
</reference>